<name>A0ABV9ANM1_9ACTN</name>
<dbReference type="InterPro" id="IPR011009">
    <property type="entry name" value="Kinase-like_dom_sf"/>
</dbReference>
<dbReference type="InterPro" id="IPR051678">
    <property type="entry name" value="AGP_Transferase"/>
</dbReference>
<dbReference type="SUPFAM" id="SSF56112">
    <property type="entry name" value="Protein kinase-like (PK-like)"/>
    <property type="match status" value="1"/>
</dbReference>
<organism evidence="2 3">
    <name type="scientific">Streptomyces vulcanius</name>
    <dbReference type="NCBI Taxonomy" id="1441876"/>
    <lineage>
        <taxon>Bacteria</taxon>
        <taxon>Bacillati</taxon>
        <taxon>Actinomycetota</taxon>
        <taxon>Actinomycetes</taxon>
        <taxon>Kitasatosporales</taxon>
        <taxon>Streptomycetaceae</taxon>
        <taxon>Streptomyces</taxon>
    </lineage>
</organism>
<dbReference type="InterPro" id="IPR002575">
    <property type="entry name" value="Aminoglycoside_PTrfase"/>
</dbReference>
<gene>
    <name evidence="2" type="ORF">ACFPIH_18370</name>
</gene>
<dbReference type="RefSeq" id="WP_381163814.1">
    <property type="nucleotide sequence ID" value="NZ_JBHSFK010000011.1"/>
</dbReference>
<accession>A0ABV9ANM1</accession>
<protein>
    <submittedName>
        <fullName evidence="2">Phosphotransferase family protein</fullName>
    </submittedName>
</protein>
<comment type="caution">
    <text evidence="2">The sequence shown here is derived from an EMBL/GenBank/DDBJ whole genome shotgun (WGS) entry which is preliminary data.</text>
</comment>
<dbReference type="PANTHER" id="PTHR21310:SF15">
    <property type="entry name" value="AMINOGLYCOSIDE PHOSPHOTRANSFERASE DOMAIN-CONTAINING PROTEIN"/>
    <property type="match status" value="1"/>
</dbReference>
<keyword evidence="3" id="KW-1185">Reference proteome</keyword>
<dbReference type="EMBL" id="JBHSFK010000011">
    <property type="protein sequence ID" value="MFC4501473.1"/>
    <property type="molecule type" value="Genomic_DNA"/>
</dbReference>
<dbReference type="Pfam" id="PF01636">
    <property type="entry name" value="APH"/>
    <property type="match status" value="1"/>
</dbReference>
<evidence type="ECO:0000259" key="1">
    <source>
        <dbReference type="Pfam" id="PF01636"/>
    </source>
</evidence>
<evidence type="ECO:0000313" key="3">
    <source>
        <dbReference type="Proteomes" id="UP001595839"/>
    </source>
</evidence>
<feature type="domain" description="Aminoglycoside phosphotransferase" evidence="1">
    <location>
        <begin position="35"/>
        <end position="277"/>
    </location>
</feature>
<proteinExistence type="predicted"/>
<dbReference type="Gene3D" id="3.90.1200.10">
    <property type="match status" value="1"/>
</dbReference>
<dbReference type="Gene3D" id="3.30.200.20">
    <property type="entry name" value="Phosphorylase Kinase, domain 1"/>
    <property type="match status" value="1"/>
</dbReference>
<reference evidence="3" key="1">
    <citation type="journal article" date="2019" name="Int. J. Syst. Evol. Microbiol.">
        <title>The Global Catalogue of Microorganisms (GCM) 10K type strain sequencing project: providing services to taxonomists for standard genome sequencing and annotation.</title>
        <authorList>
            <consortium name="The Broad Institute Genomics Platform"/>
            <consortium name="The Broad Institute Genome Sequencing Center for Infectious Disease"/>
            <person name="Wu L."/>
            <person name="Ma J."/>
        </authorList>
    </citation>
    <scope>NUCLEOTIDE SEQUENCE [LARGE SCALE GENOMIC DNA]</scope>
    <source>
        <strain evidence="3">CGMCC 4.7177</strain>
    </source>
</reference>
<dbReference type="PANTHER" id="PTHR21310">
    <property type="entry name" value="AMINOGLYCOSIDE PHOSPHOTRANSFERASE-RELATED-RELATED"/>
    <property type="match status" value="1"/>
</dbReference>
<sequence length="328" mass="36103">MESITKNRQSRDVLRAMVERAYGPGRVPGGEGWASELGHGWFNIAYRIRLRDGYEAVLKIAPPSGVEVMAYERGAMGVELAALDLIGGNTTVPVPRVDFADRSRELCDADWFFMPFVDADNLGIVGPGLPAAELAAYKEQVGAANQEINSIRGTAFGPLAGPGDTSWRRVFTGIVEDVLADGERRGVDLGRPYDTVREVLAEHAGSLDEVREPRLVEWDLWDGNVMVRDGKIACVIDHERAFFGDPLIEVGFAGTQLAAFGDPTPFMRGYGQGPLTETEVVRRRLYCLHLVLILVIETVYRGYSGTEQYDWAREQLGEVMALLGRAGR</sequence>
<evidence type="ECO:0000313" key="2">
    <source>
        <dbReference type="EMBL" id="MFC4501473.1"/>
    </source>
</evidence>
<dbReference type="Proteomes" id="UP001595839">
    <property type="component" value="Unassembled WGS sequence"/>
</dbReference>